<dbReference type="InterPro" id="IPR000209">
    <property type="entry name" value="Peptidase_S8/S53_dom"/>
</dbReference>
<dbReference type="InterPro" id="IPR034182">
    <property type="entry name" value="Kexin/furin"/>
</dbReference>
<dbReference type="RefSeq" id="XP_024355789.1">
    <property type="nucleotide sequence ID" value="XM_024489792.1"/>
</dbReference>
<dbReference type="SUPFAM" id="SSF54897">
    <property type="entry name" value="Protease propeptides/inhibitors"/>
    <property type="match status" value="1"/>
</dbReference>
<dbReference type="Gene3D" id="2.60.120.260">
    <property type="entry name" value="Galactose-binding domain-like"/>
    <property type="match status" value="1"/>
</dbReference>
<dbReference type="Gene3D" id="3.30.70.850">
    <property type="entry name" value="Peptidase S8, pro-domain"/>
    <property type="match status" value="1"/>
</dbReference>
<dbReference type="GeneID" id="36336258"/>
<dbReference type="PROSITE" id="PS00136">
    <property type="entry name" value="SUBTILASE_ASP"/>
    <property type="match status" value="1"/>
</dbReference>
<keyword evidence="2 11" id="KW-0645">Protease</keyword>
<dbReference type="EMBL" id="APAU02000002">
    <property type="protein sequence ID" value="EUB64593.1"/>
    <property type="molecule type" value="Genomic_DNA"/>
</dbReference>
<dbReference type="GO" id="GO:0000139">
    <property type="term" value="C:Golgi membrane"/>
    <property type="evidence" value="ECO:0007669"/>
    <property type="project" value="TreeGrafter"/>
</dbReference>
<comment type="caution">
    <text evidence="15">The sequence shown here is derived from an EMBL/GenBank/DDBJ whole genome shotgun (WGS) entry which is preliminary data.</text>
</comment>
<keyword evidence="8" id="KW-0865">Zymogen</keyword>
<dbReference type="OMA" id="IYLVSPM"/>
<dbReference type="KEGG" id="egl:EGR_00543"/>
<keyword evidence="7" id="KW-0472">Membrane</keyword>
<accession>W6UTH3</accession>
<evidence type="ECO:0000256" key="13">
    <source>
        <dbReference type="SAM" id="MobiDB-lite"/>
    </source>
</evidence>
<organism evidence="15 16">
    <name type="scientific">Echinococcus granulosus</name>
    <name type="common">Hydatid tapeworm</name>
    <dbReference type="NCBI Taxonomy" id="6210"/>
    <lineage>
        <taxon>Eukaryota</taxon>
        <taxon>Metazoa</taxon>
        <taxon>Spiralia</taxon>
        <taxon>Lophotrochozoa</taxon>
        <taxon>Platyhelminthes</taxon>
        <taxon>Cestoda</taxon>
        <taxon>Eucestoda</taxon>
        <taxon>Cyclophyllidea</taxon>
        <taxon>Taeniidae</taxon>
        <taxon>Echinococcus</taxon>
        <taxon>Echinococcus granulosus group</taxon>
    </lineage>
</organism>
<dbReference type="PROSITE" id="PS00137">
    <property type="entry name" value="SUBTILASE_HIS"/>
    <property type="match status" value="1"/>
</dbReference>
<evidence type="ECO:0000256" key="4">
    <source>
        <dbReference type="ARBA" id="ARBA00022729"/>
    </source>
</evidence>
<dbReference type="InterPro" id="IPR002884">
    <property type="entry name" value="P_dom"/>
</dbReference>
<dbReference type="PROSITE" id="PS51892">
    <property type="entry name" value="SUBTILASE"/>
    <property type="match status" value="1"/>
</dbReference>
<dbReference type="PANTHER" id="PTHR42884">
    <property type="entry name" value="PROPROTEIN CONVERTASE SUBTILISIN/KEXIN-RELATED"/>
    <property type="match status" value="1"/>
</dbReference>
<evidence type="ECO:0000256" key="2">
    <source>
        <dbReference type="ARBA" id="ARBA00022670"/>
    </source>
</evidence>
<evidence type="ECO:0000256" key="9">
    <source>
        <dbReference type="ARBA" id="ARBA00023180"/>
    </source>
</evidence>
<dbReference type="Pfam" id="PF01483">
    <property type="entry name" value="P_proprotein"/>
    <property type="match status" value="1"/>
</dbReference>
<keyword evidence="5 11" id="KW-0378">Hydrolase</keyword>
<dbReference type="AlphaFoldDB" id="W6UTH3"/>
<dbReference type="InterPro" id="IPR023827">
    <property type="entry name" value="Peptidase_S8_Asp-AS"/>
</dbReference>
<dbReference type="SUPFAM" id="SSF52743">
    <property type="entry name" value="Subtilisin-like"/>
    <property type="match status" value="1"/>
</dbReference>
<gene>
    <name evidence="15" type="ORF">EGR_00543</name>
</gene>
<evidence type="ECO:0000259" key="14">
    <source>
        <dbReference type="PROSITE" id="PS51829"/>
    </source>
</evidence>
<dbReference type="FunFam" id="3.40.50.200:FF:000001">
    <property type="entry name" value="Furin 2, isoform B"/>
    <property type="match status" value="1"/>
</dbReference>
<dbReference type="CTD" id="36336258"/>
<feature type="domain" description="P/Homo B" evidence="14">
    <location>
        <begin position="509"/>
        <end position="710"/>
    </location>
</feature>
<dbReference type="Proteomes" id="UP000019149">
    <property type="component" value="Unassembled WGS sequence"/>
</dbReference>
<dbReference type="GO" id="GO:0004252">
    <property type="term" value="F:serine-type endopeptidase activity"/>
    <property type="evidence" value="ECO:0007669"/>
    <property type="project" value="UniProtKB-UniRule"/>
</dbReference>
<dbReference type="PROSITE" id="PS51829">
    <property type="entry name" value="P_HOMO_B"/>
    <property type="match status" value="1"/>
</dbReference>
<evidence type="ECO:0000313" key="15">
    <source>
        <dbReference type="EMBL" id="EUB64593.1"/>
    </source>
</evidence>
<dbReference type="PRINTS" id="PR00723">
    <property type="entry name" value="SUBTILISIN"/>
</dbReference>
<dbReference type="SUPFAM" id="SSF49785">
    <property type="entry name" value="Galactose-binding domain-like"/>
    <property type="match status" value="1"/>
</dbReference>
<protein>
    <submittedName>
        <fullName evidence="15">Furin-like protease 1, isoforms 1/1-X/2</fullName>
    </submittedName>
</protein>
<evidence type="ECO:0000256" key="11">
    <source>
        <dbReference type="PROSITE-ProRule" id="PRU01240"/>
    </source>
</evidence>
<comment type="similarity">
    <text evidence="11 12">Belongs to the peptidase S8 family.</text>
</comment>
<dbReference type="OrthoDB" id="300641at2759"/>
<keyword evidence="4" id="KW-0732">Signal</keyword>
<dbReference type="Gene3D" id="3.40.50.200">
    <property type="entry name" value="Peptidase S8/S53 domain"/>
    <property type="match status" value="1"/>
</dbReference>
<keyword evidence="6 11" id="KW-0720">Serine protease</keyword>
<sequence length="926" mass="101363">MGLSASGILPPIDVSKEYQRSLDEFMKNRSVSHHKTDKRFTPYWAAQVYGGESVAMSLAIKYGFTYLGEIMPGIYYFRHRRVAKRSLHQNVFHQKQLYFDPNVRWAEQQVAKVRVKRDVYHQPPPNDPSWPRMWYLVGYSVIFFSLTTPVVARFCAMQEAFLWAKTEIVAQNRGGPGGIDMNVRSVWARGYAGQGIVVTILDDGLETDHPDLKPNYDRHASFDVNSNDENPDPRYVERDFRNINQENEAIIQTSISESRHGTRCAGEVAAAANNSICGLGIAFKARIGGVRMLDGDVTDAMESRSLGHNFQHIDVYSASWGPEDDGRTVDGPGKLARIAFRNGILKGRGGLGSIFVWASGNGGKYDDNCNCDGYTNSIYTLGVSSASEHGTIPWYAETCSSTLAVTYSSGGQGEKGVVTTDLNHTCTDSHSGTSASAPLAAGICALTLSANPRLTWRDLQYIVIHSARPDGLYTNDWRVNGVGRRVSHAFGYGLMDAAVMVDLALNWTTVPTQRICEVHASLPRSPLKMRHHTTEQLRLETDGCLVNEAGDPSRGVAYLEHVQAKLKTKRAAIVVVPCAVVGGKGVLFNLNSRRTFRGLVQTPLIKRAGFLNGLIFLTPFLSSSHPKVTLTSDCRGEVELWLTSPMGTKSKLLSKRPFDLDVAGFHAWPFMSVHFWGETANGTWTLTVHSGNAVVSLIGWSLSLYGVSTKPPHHPSHQQPVLPTRGPRERQIHPLASMLDEHDPGVPPPPPVPFSPKTSVSFSPEAYAVGLGGKPPPPPPPSFPFGSDFLDIWNDHIVDVVLEGEGAMVGGSGGYQGNGKWYDSLHHVYQMPPPKPNTKNNLDASQTYHSVHSGGYGLERLNSPRKSNSGGGGGWQRIELTRQSAVKSVKSSAGWWLKEEGNGSATITVLTLMNFFIANLEGVATA</sequence>
<dbReference type="InterPro" id="IPR032815">
    <property type="entry name" value="S8_pro-domain"/>
</dbReference>
<evidence type="ECO:0000256" key="12">
    <source>
        <dbReference type="RuleBase" id="RU003355"/>
    </source>
</evidence>
<dbReference type="InterPro" id="IPR022398">
    <property type="entry name" value="Peptidase_S8_His-AS"/>
</dbReference>
<dbReference type="PROSITE" id="PS00138">
    <property type="entry name" value="SUBTILASE_SER"/>
    <property type="match status" value="1"/>
</dbReference>
<dbReference type="InterPro" id="IPR023828">
    <property type="entry name" value="Peptidase_S8_Ser-AS"/>
</dbReference>
<feature type="active site" description="Charge relay system" evidence="10 11">
    <location>
        <position position="202"/>
    </location>
</feature>
<reference evidence="15 16" key="1">
    <citation type="journal article" date="2013" name="Nat. Genet.">
        <title>The genome of the hydatid tapeworm Echinococcus granulosus.</title>
        <authorList>
            <person name="Zheng H."/>
            <person name="Zhang W."/>
            <person name="Zhang L."/>
            <person name="Zhang Z."/>
            <person name="Li J."/>
            <person name="Lu G."/>
            <person name="Zhu Y."/>
            <person name="Wang Y."/>
            <person name="Huang Y."/>
            <person name="Liu J."/>
            <person name="Kang H."/>
            <person name="Chen J."/>
            <person name="Wang L."/>
            <person name="Chen A."/>
            <person name="Yu S."/>
            <person name="Gao Z."/>
            <person name="Jin L."/>
            <person name="Gu W."/>
            <person name="Wang Z."/>
            <person name="Zhao L."/>
            <person name="Shi B."/>
            <person name="Wen H."/>
            <person name="Lin R."/>
            <person name="Jones M.K."/>
            <person name="Brejova B."/>
            <person name="Vinar T."/>
            <person name="Zhao G."/>
            <person name="McManus D.P."/>
            <person name="Chen Z."/>
            <person name="Zhou Y."/>
            <person name="Wang S."/>
        </authorList>
    </citation>
    <scope>NUCLEOTIDE SEQUENCE [LARGE SCALE GENOMIC DNA]</scope>
</reference>
<dbReference type="FunFam" id="3.30.70.850:FF:000001">
    <property type="entry name" value="Proprotein convertase subtilisin/kexin type 5"/>
    <property type="match status" value="1"/>
</dbReference>
<evidence type="ECO:0000256" key="8">
    <source>
        <dbReference type="ARBA" id="ARBA00023145"/>
    </source>
</evidence>
<dbReference type="Pfam" id="PF00082">
    <property type="entry name" value="Peptidase_S8"/>
    <property type="match status" value="1"/>
</dbReference>
<evidence type="ECO:0000256" key="1">
    <source>
        <dbReference type="ARBA" id="ARBA00004370"/>
    </source>
</evidence>
<dbReference type="CDD" id="cd04059">
    <property type="entry name" value="Peptidases_S8_Protein_convertases_Kexins_Furin-like"/>
    <property type="match status" value="1"/>
</dbReference>
<keyword evidence="9" id="KW-0325">Glycoprotein</keyword>
<dbReference type="PANTHER" id="PTHR42884:SF3">
    <property type="entry name" value="FURIN-LIKE PROTEASE 1, ISOFORMS 1_1-X_2"/>
    <property type="match status" value="1"/>
</dbReference>
<dbReference type="InterPro" id="IPR008979">
    <property type="entry name" value="Galactose-bd-like_sf"/>
</dbReference>
<evidence type="ECO:0000256" key="5">
    <source>
        <dbReference type="ARBA" id="ARBA00022801"/>
    </source>
</evidence>
<dbReference type="Pfam" id="PF16470">
    <property type="entry name" value="S8_pro-domain"/>
    <property type="match status" value="1"/>
</dbReference>
<keyword evidence="3" id="KW-0165">Cleavage on pair of basic residues</keyword>
<dbReference type="STRING" id="6210.W6UTH3"/>
<feature type="active site" description="Charge relay system" evidence="10 11">
    <location>
        <position position="434"/>
    </location>
</feature>
<evidence type="ECO:0000256" key="3">
    <source>
        <dbReference type="ARBA" id="ARBA00022685"/>
    </source>
</evidence>
<evidence type="ECO:0000256" key="6">
    <source>
        <dbReference type="ARBA" id="ARBA00022825"/>
    </source>
</evidence>
<dbReference type="InterPro" id="IPR015500">
    <property type="entry name" value="Peptidase_S8_subtilisin-rel"/>
</dbReference>
<dbReference type="InterPro" id="IPR036852">
    <property type="entry name" value="Peptidase_S8/S53_dom_sf"/>
</dbReference>
<feature type="region of interest" description="Disordered" evidence="13">
    <location>
        <begin position="855"/>
        <end position="876"/>
    </location>
</feature>
<evidence type="ECO:0000256" key="7">
    <source>
        <dbReference type="ARBA" id="ARBA00023136"/>
    </source>
</evidence>
<proteinExistence type="inferred from homology"/>
<dbReference type="InterPro" id="IPR038466">
    <property type="entry name" value="S8_pro-domain_sf"/>
</dbReference>
<comment type="subcellular location">
    <subcellularLocation>
        <location evidence="1">Membrane</location>
    </subcellularLocation>
</comment>
<name>W6UTH3_ECHGR</name>
<feature type="active site" description="Charge relay system" evidence="10 11">
    <location>
        <position position="260"/>
    </location>
</feature>
<dbReference type="GO" id="GO:0016486">
    <property type="term" value="P:peptide hormone processing"/>
    <property type="evidence" value="ECO:0007669"/>
    <property type="project" value="TreeGrafter"/>
</dbReference>
<evidence type="ECO:0000313" key="16">
    <source>
        <dbReference type="Proteomes" id="UP000019149"/>
    </source>
</evidence>
<evidence type="ECO:0000256" key="10">
    <source>
        <dbReference type="PIRSR" id="PIRSR615500-1"/>
    </source>
</evidence>
<dbReference type="GO" id="GO:0005802">
    <property type="term" value="C:trans-Golgi network"/>
    <property type="evidence" value="ECO:0007669"/>
    <property type="project" value="TreeGrafter"/>
</dbReference>
<keyword evidence="16" id="KW-1185">Reference proteome</keyword>